<dbReference type="Proteomes" id="UP000322887">
    <property type="component" value="Chromosome"/>
</dbReference>
<dbReference type="EMBL" id="CP042910">
    <property type="protein sequence ID" value="QEG19984.1"/>
    <property type="molecule type" value="Genomic_DNA"/>
</dbReference>
<keyword evidence="4" id="KW-1185">Reference proteome</keyword>
<reference evidence="3 4" key="1">
    <citation type="submission" date="2019-08" db="EMBL/GenBank/DDBJ databases">
        <title>Deep-cultivation of Planctomycetes and their phenomic and genomic characterization uncovers novel biology.</title>
        <authorList>
            <person name="Wiegand S."/>
            <person name="Jogler M."/>
            <person name="Boedeker C."/>
            <person name="Pinto D."/>
            <person name="Vollmers J."/>
            <person name="Rivas-Marin E."/>
            <person name="Kohn T."/>
            <person name="Peeters S.H."/>
            <person name="Heuer A."/>
            <person name="Rast P."/>
            <person name="Oberbeckmann S."/>
            <person name="Bunk B."/>
            <person name="Jeske O."/>
            <person name="Meyerdierks A."/>
            <person name="Storesund J.E."/>
            <person name="Kallscheuer N."/>
            <person name="Luecker S."/>
            <person name="Lage O.M."/>
            <person name="Pohl T."/>
            <person name="Merkel B.J."/>
            <person name="Hornburger P."/>
            <person name="Mueller R.-W."/>
            <person name="Bruemmer F."/>
            <person name="Labrenz M."/>
            <person name="Spormann A.M."/>
            <person name="Op den Camp H."/>
            <person name="Overmann J."/>
            <person name="Amann R."/>
            <person name="Jetten M.S.M."/>
            <person name="Mascher T."/>
            <person name="Medema M.H."/>
            <person name="Devos D.P."/>
            <person name="Kaster A.-K."/>
            <person name="Ovreas L."/>
            <person name="Rohde M."/>
            <person name="Galperin M.Y."/>
            <person name="Jogler C."/>
        </authorList>
    </citation>
    <scope>NUCLEOTIDE SEQUENCE [LARGE SCALE GENOMIC DNA]</scope>
    <source>
        <strain evidence="3 4">DSM 8797</strain>
    </source>
</reference>
<protein>
    <submittedName>
        <fullName evidence="3">Uncharacterized protein</fullName>
    </submittedName>
</protein>
<keyword evidence="2" id="KW-1133">Transmembrane helix</keyword>
<evidence type="ECO:0000313" key="4">
    <source>
        <dbReference type="Proteomes" id="UP000322887"/>
    </source>
</evidence>
<feature type="region of interest" description="Disordered" evidence="1">
    <location>
        <begin position="178"/>
        <end position="197"/>
    </location>
</feature>
<evidence type="ECO:0000313" key="3">
    <source>
        <dbReference type="EMBL" id="QEG19984.1"/>
    </source>
</evidence>
<keyword evidence="2" id="KW-0472">Membrane</keyword>
<feature type="compositionally biased region" description="Gly residues" evidence="1">
    <location>
        <begin position="181"/>
        <end position="197"/>
    </location>
</feature>
<evidence type="ECO:0000256" key="2">
    <source>
        <dbReference type="SAM" id="Phobius"/>
    </source>
</evidence>
<feature type="transmembrane region" description="Helical" evidence="2">
    <location>
        <begin position="80"/>
        <end position="113"/>
    </location>
</feature>
<evidence type="ECO:0000256" key="1">
    <source>
        <dbReference type="SAM" id="MobiDB-lite"/>
    </source>
</evidence>
<organism evidence="3 4">
    <name type="scientific">Gimesia maris</name>
    <dbReference type="NCBI Taxonomy" id="122"/>
    <lineage>
        <taxon>Bacteria</taxon>
        <taxon>Pseudomonadati</taxon>
        <taxon>Planctomycetota</taxon>
        <taxon>Planctomycetia</taxon>
        <taxon>Planctomycetales</taxon>
        <taxon>Planctomycetaceae</taxon>
        <taxon>Gimesia</taxon>
    </lineage>
</organism>
<proteinExistence type="predicted"/>
<accession>A0ABX5YVT8</accession>
<gene>
    <name evidence="3" type="ORF">GmarT_58930</name>
</gene>
<name>A0ABX5YVT8_9PLAN</name>
<sequence>MNLNQREPTGINDTGDTNLGCSQSATISMSNQSRTATRFSADSSSTRVPVMKERLESNQSELHPDNDDDDTALSLKQKAVIWLASFSATGYLVSLLFHSTALTLMAIVIVGGMQGDDNTPTLASLEDEQSFSLNGPLDTRIKEAGGKTTEFNIMQPVQTMTGENENSVEEIQEDFSAHIGKGTGDSEGDGSGEGGGEFKLKPMGNAVTAGSFTAWTVPKDPDLNEDYLIIIQVKLPDSYKSTRYRASDLSGLVLGTDDHRQAIPWDSRWLNSTFTPNALGDIRPVDKGDYLPLKNRVAQLIVKVPGSKIPATRDTIKIRSRVLKENQTLEIVF</sequence>
<keyword evidence="2" id="KW-0812">Transmembrane</keyword>